<evidence type="ECO:0000256" key="1">
    <source>
        <dbReference type="ARBA" id="ARBA00000085"/>
    </source>
</evidence>
<evidence type="ECO:0000259" key="9">
    <source>
        <dbReference type="PROSITE" id="PS50113"/>
    </source>
</evidence>
<feature type="domain" description="PAC" evidence="9">
    <location>
        <begin position="706"/>
        <end position="760"/>
    </location>
</feature>
<dbReference type="Gene3D" id="3.30.450.20">
    <property type="entry name" value="PAS domain"/>
    <property type="match status" value="3"/>
</dbReference>
<feature type="domain" description="PAS" evidence="8">
    <location>
        <begin position="56"/>
        <end position="111"/>
    </location>
</feature>
<dbReference type="SUPFAM" id="SSF55785">
    <property type="entry name" value="PYP-like sensor domain (PAS domain)"/>
    <property type="match status" value="3"/>
</dbReference>
<keyword evidence="6" id="KW-0902">Two-component regulatory system</keyword>
<evidence type="ECO:0000256" key="3">
    <source>
        <dbReference type="ARBA" id="ARBA00022553"/>
    </source>
</evidence>
<dbReference type="InterPro" id="IPR052162">
    <property type="entry name" value="Sensor_kinase/Photoreceptor"/>
</dbReference>
<dbReference type="CDD" id="cd00082">
    <property type="entry name" value="HisKA"/>
    <property type="match status" value="1"/>
</dbReference>
<dbReference type="SUPFAM" id="SSF55781">
    <property type="entry name" value="GAF domain-like"/>
    <property type="match status" value="2"/>
</dbReference>
<dbReference type="Gene3D" id="3.30.450.40">
    <property type="match status" value="2"/>
</dbReference>
<dbReference type="EMBL" id="JAUOZS010000001">
    <property type="protein sequence ID" value="MDT8902086.1"/>
    <property type="molecule type" value="Genomic_DNA"/>
</dbReference>
<dbReference type="Pfam" id="PF08447">
    <property type="entry name" value="PAS_3"/>
    <property type="match status" value="1"/>
</dbReference>
<organism evidence="10 11">
    <name type="scientific">Anaeroselena agilis</name>
    <dbReference type="NCBI Taxonomy" id="3063788"/>
    <lineage>
        <taxon>Bacteria</taxon>
        <taxon>Bacillati</taxon>
        <taxon>Bacillota</taxon>
        <taxon>Negativicutes</taxon>
        <taxon>Acetonemataceae</taxon>
        <taxon>Anaeroselena</taxon>
    </lineage>
</organism>
<dbReference type="PANTHER" id="PTHR43304:SF1">
    <property type="entry name" value="PAC DOMAIN-CONTAINING PROTEIN"/>
    <property type="match status" value="1"/>
</dbReference>
<dbReference type="InterPro" id="IPR003594">
    <property type="entry name" value="HATPase_dom"/>
</dbReference>
<dbReference type="InterPro" id="IPR004358">
    <property type="entry name" value="Sig_transdc_His_kin-like_C"/>
</dbReference>
<dbReference type="PRINTS" id="PR00344">
    <property type="entry name" value="BCTRLSENSOR"/>
</dbReference>
<dbReference type="SMART" id="SM00091">
    <property type="entry name" value="PAS"/>
    <property type="match status" value="3"/>
</dbReference>
<dbReference type="RefSeq" id="WP_413780575.1">
    <property type="nucleotide sequence ID" value="NZ_JAUOZS010000001.1"/>
</dbReference>
<evidence type="ECO:0000313" key="10">
    <source>
        <dbReference type="EMBL" id="MDT8902086.1"/>
    </source>
</evidence>
<dbReference type="SMART" id="SM00065">
    <property type="entry name" value="GAF"/>
    <property type="match status" value="2"/>
</dbReference>
<dbReference type="Pfam" id="PF13426">
    <property type="entry name" value="PAS_9"/>
    <property type="match status" value="1"/>
</dbReference>
<dbReference type="PROSITE" id="PS50112">
    <property type="entry name" value="PAS"/>
    <property type="match status" value="2"/>
</dbReference>
<dbReference type="PANTHER" id="PTHR43304">
    <property type="entry name" value="PHYTOCHROME-LIKE PROTEIN CPH1"/>
    <property type="match status" value="1"/>
</dbReference>
<evidence type="ECO:0000259" key="8">
    <source>
        <dbReference type="PROSITE" id="PS50112"/>
    </source>
</evidence>
<dbReference type="SMART" id="SM00387">
    <property type="entry name" value="HATPase_c"/>
    <property type="match status" value="1"/>
</dbReference>
<dbReference type="InterPro" id="IPR001610">
    <property type="entry name" value="PAC"/>
</dbReference>
<gene>
    <name evidence="10" type="ORF">Q4T40_12595</name>
</gene>
<dbReference type="InterPro" id="IPR000014">
    <property type="entry name" value="PAS"/>
</dbReference>
<keyword evidence="11" id="KW-1185">Reference proteome</keyword>
<dbReference type="InterPro" id="IPR036890">
    <property type="entry name" value="HATPase_C_sf"/>
</dbReference>
<dbReference type="InterPro" id="IPR013656">
    <property type="entry name" value="PAS_4"/>
</dbReference>
<dbReference type="SMART" id="SM00086">
    <property type="entry name" value="PAC"/>
    <property type="match status" value="2"/>
</dbReference>
<dbReference type="InterPro" id="IPR005467">
    <property type="entry name" value="His_kinase_dom"/>
</dbReference>
<dbReference type="PROSITE" id="PS50109">
    <property type="entry name" value="HIS_KIN"/>
    <property type="match status" value="1"/>
</dbReference>
<dbReference type="InterPro" id="IPR036097">
    <property type="entry name" value="HisK_dim/P_sf"/>
</dbReference>
<protein>
    <recommendedName>
        <fullName evidence="2">histidine kinase</fullName>
        <ecNumber evidence="2">2.7.13.3</ecNumber>
    </recommendedName>
</protein>
<sequence length="1009" mass="110155">MNWDHPLLTAAISFLGGVLTAGVLFALLRASRCGRTLRRKIDAILAQGQATRIEEDEQRFRNLADRAPVLLIVTDSLGAPVFFNQTWAEFTGRPLASLSGRGWLELVHPDDLPACEGRQKAATARRRLFRHEFRLRHVSGGYRWMMAVFMPRWHGENFVGYIGSFADITAHRQLEQALRRQVEYEKMLAAISAKFVSVSPSALDDAVRSALGEIGRFTGADRAYIYLSTEDGREARLAYYWNIENLRPLNGEKPAIALIGESWLIREMKATGRLNIPNLDAVPAGEEREMLAAAGVRSLVAVPLASGDRMLGILGLHSVSQAKAWREEDIMLPKLVGEVILGAILRCQAQTALAVSEAENKAILASVPDILYHVRDDGTILDIKPSGRQAGLPAPAPVGSSIGRLLPAHLAKPAMDAIGQVLAVGRVQRFEYYLKTDNATAYYEARVTKAGARDVLVIVRDITERRRSEACDLLLLDIAVMVLEERPLEDILTFACEQIKAIFDVSLLWVGRKEPGGSVRLFAAGEEATECIRDGGVRWDDSPAGHGPTGTAIRTGKFQLAGIDDPRVRQWRARLAKHGAVSGASFPLKVSGLILGALTLFTADQGFWTKRTIVHLTNFAEQIALAIHATTSRQRLKLLTTGLESAVNAVIITDRTGSIQWVNPAFLGLTGLAAADVQGKNVRGIFAVPDAKTFYLDLWQHILAGRAWQGEITSRSKDGASYTAEMSVTPVRDESGELANFLTILHDVTRRRQAEQEMLEAREAVVRAERLSSLGIMAAGIAHEINQPLNSLKVTADGMLYWHNQGKTPALAKIMENIGKISKQADRIDNIIKHMRFFVRSSQRGEPEACDINTAVEEALSLIGSQLAAHAIAVRTRLAADLPTVAANNTQLEEVIINLLVNAMQSLDTVDKPDKLITIVTGWRKDEVFLEIGDNGPGIGNNIKGKVFEPFFTTKPAGEGMGLGLSIVHSIVASYGGQITIKGARRNRGAVFRITFPAGAGEGKGEEQA</sequence>
<dbReference type="Proteomes" id="UP001254848">
    <property type="component" value="Unassembled WGS sequence"/>
</dbReference>
<comment type="catalytic activity">
    <reaction evidence="1">
        <text>ATP + protein L-histidine = ADP + protein N-phospho-L-histidine.</text>
        <dbReference type="EC" id="2.7.13.3"/>
    </reaction>
</comment>
<accession>A0ABU3NZ53</accession>
<feature type="domain" description="PAC" evidence="9">
    <location>
        <begin position="129"/>
        <end position="180"/>
    </location>
</feature>
<evidence type="ECO:0000256" key="6">
    <source>
        <dbReference type="ARBA" id="ARBA00023012"/>
    </source>
</evidence>
<evidence type="ECO:0000256" key="2">
    <source>
        <dbReference type="ARBA" id="ARBA00012438"/>
    </source>
</evidence>
<evidence type="ECO:0000313" key="11">
    <source>
        <dbReference type="Proteomes" id="UP001254848"/>
    </source>
</evidence>
<feature type="domain" description="PAS" evidence="8">
    <location>
        <begin position="635"/>
        <end position="706"/>
    </location>
</feature>
<reference evidence="10 11" key="1">
    <citation type="submission" date="2023-07" db="EMBL/GenBank/DDBJ databases">
        <title>The novel representative of Negativicutes class, Anaeroselena agilis gen. nov. sp. nov.</title>
        <authorList>
            <person name="Prokofeva M.I."/>
            <person name="Elcheninov A.G."/>
            <person name="Klyukina A."/>
            <person name="Kublanov I.V."/>
            <person name="Frolov E.N."/>
            <person name="Podosokorskaya O.A."/>
        </authorList>
    </citation>
    <scope>NUCLEOTIDE SEQUENCE [LARGE SCALE GENOMIC DNA]</scope>
    <source>
        <strain evidence="10 11">4137-cl</strain>
    </source>
</reference>
<evidence type="ECO:0000256" key="4">
    <source>
        <dbReference type="ARBA" id="ARBA00022679"/>
    </source>
</evidence>
<name>A0ABU3NZ53_9FIRM</name>
<dbReference type="InterPro" id="IPR013655">
    <property type="entry name" value="PAS_fold_3"/>
</dbReference>
<dbReference type="NCBIfam" id="TIGR00229">
    <property type="entry name" value="sensory_box"/>
    <property type="match status" value="2"/>
</dbReference>
<dbReference type="Pfam" id="PF01590">
    <property type="entry name" value="GAF"/>
    <property type="match status" value="1"/>
</dbReference>
<dbReference type="Pfam" id="PF13185">
    <property type="entry name" value="GAF_2"/>
    <property type="match status" value="1"/>
</dbReference>
<dbReference type="Gene3D" id="1.10.287.130">
    <property type="match status" value="1"/>
</dbReference>
<proteinExistence type="predicted"/>
<dbReference type="InterPro" id="IPR035965">
    <property type="entry name" value="PAS-like_dom_sf"/>
</dbReference>
<dbReference type="InterPro" id="IPR003661">
    <property type="entry name" value="HisK_dim/P_dom"/>
</dbReference>
<dbReference type="Gene3D" id="3.30.565.10">
    <property type="entry name" value="Histidine kinase-like ATPase, C-terminal domain"/>
    <property type="match status" value="1"/>
</dbReference>
<keyword evidence="5" id="KW-0418">Kinase</keyword>
<dbReference type="InterPro" id="IPR029016">
    <property type="entry name" value="GAF-like_dom_sf"/>
</dbReference>
<dbReference type="SUPFAM" id="SSF47384">
    <property type="entry name" value="Homodimeric domain of signal transducing histidine kinase"/>
    <property type="match status" value="1"/>
</dbReference>
<feature type="domain" description="Histidine kinase" evidence="7">
    <location>
        <begin position="780"/>
        <end position="1000"/>
    </location>
</feature>
<dbReference type="InterPro" id="IPR003018">
    <property type="entry name" value="GAF"/>
</dbReference>
<keyword evidence="4" id="KW-0808">Transferase</keyword>
<dbReference type="PROSITE" id="PS50113">
    <property type="entry name" value="PAC"/>
    <property type="match status" value="2"/>
</dbReference>
<dbReference type="Pfam" id="PF02518">
    <property type="entry name" value="HATPase_c"/>
    <property type="match status" value="1"/>
</dbReference>
<dbReference type="Pfam" id="PF00512">
    <property type="entry name" value="HisKA"/>
    <property type="match status" value="1"/>
</dbReference>
<evidence type="ECO:0000256" key="5">
    <source>
        <dbReference type="ARBA" id="ARBA00022777"/>
    </source>
</evidence>
<dbReference type="SMART" id="SM00388">
    <property type="entry name" value="HisKA"/>
    <property type="match status" value="1"/>
</dbReference>
<keyword evidence="3" id="KW-0597">Phosphoprotein</keyword>
<comment type="caution">
    <text evidence="10">The sequence shown here is derived from an EMBL/GenBank/DDBJ whole genome shotgun (WGS) entry which is preliminary data.</text>
</comment>
<dbReference type="InterPro" id="IPR000700">
    <property type="entry name" value="PAS-assoc_C"/>
</dbReference>
<evidence type="ECO:0000259" key="7">
    <source>
        <dbReference type="PROSITE" id="PS50109"/>
    </source>
</evidence>
<dbReference type="SUPFAM" id="SSF55874">
    <property type="entry name" value="ATPase domain of HSP90 chaperone/DNA topoisomerase II/histidine kinase"/>
    <property type="match status" value="1"/>
</dbReference>
<dbReference type="CDD" id="cd00130">
    <property type="entry name" value="PAS"/>
    <property type="match status" value="2"/>
</dbReference>
<dbReference type="Pfam" id="PF08448">
    <property type="entry name" value="PAS_4"/>
    <property type="match status" value="1"/>
</dbReference>
<dbReference type="EC" id="2.7.13.3" evidence="2"/>